<evidence type="ECO:0000256" key="2">
    <source>
        <dbReference type="ARBA" id="ARBA00030171"/>
    </source>
</evidence>
<sequence length="287" mass="30960">MLGRRTLLTAGTATAAALLTGAPAHAATTDRLRELESRHGARLGVFAHNLATGQTVRHRADERFPICSLFKTLAAAAVLRDLDRDGEVLGKRVHYTADDVVENSDITEDHVATGMTVRELADAAIRFSDNTAGNLLLRELGGPTAITRFARSLGDPVTRLDRWEPHLNSAEPWRVTDSTTPRAIGRTYARLVLGNALSRSDRDLLTHWLLNNTTSENRFRAGLPDSWALADKTGGGSYGTNNDAGIAWTEDGTPLVLVVQTTKPAQDAAPDHALIVETAELLADTLT</sequence>
<dbReference type="NCBIfam" id="NF033103">
    <property type="entry name" value="bla_class_A"/>
    <property type="match status" value="1"/>
</dbReference>
<feature type="chain" id="PRO_5040835192" description="Beta-lactamase" evidence="3">
    <location>
        <begin position="27"/>
        <end position="287"/>
    </location>
</feature>
<proteinExistence type="predicted"/>
<comment type="caution">
    <text evidence="5">The sequence shown here is derived from an EMBL/GenBank/DDBJ whole genome shotgun (WGS) entry which is preliminary data.</text>
</comment>
<dbReference type="Pfam" id="PF13354">
    <property type="entry name" value="Beta-lactamase2"/>
    <property type="match status" value="1"/>
</dbReference>
<dbReference type="RefSeq" id="WP_234766571.1">
    <property type="nucleotide sequence ID" value="NZ_JAKEIP010000193.1"/>
</dbReference>
<dbReference type="InterPro" id="IPR006311">
    <property type="entry name" value="TAT_signal"/>
</dbReference>
<keyword evidence="6" id="KW-1185">Reference proteome</keyword>
<dbReference type="InterPro" id="IPR000871">
    <property type="entry name" value="Beta-lactam_class-A"/>
</dbReference>
<dbReference type="GO" id="GO:0046677">
    <property type="term" value="P:response to antibiotic"/>
    <property type="evidence" value="ECO:0007669"/>
    <property type="project" value="InterPro"/>
</dbReference>
<dbReference type="InterPro" id="IPR012338">
    <property type="entry name" value="Beta-lactam/transpept-like"/>
</dbReference>
<evidence type="ECO:0000256" key="1">
    <source>
        <dbReference type="ARBA" id="ARBA00018879"/>
    </source>
</evidence>
<dbReference type="GO" id="GO:0008800">
    <property type="term" value="F:beta-lactamase activity"/>
    <property type="evidence" value="ECO:0007669"/>
    <property type="project" value="InterPro"/>
</dbReference>
<reference evidence="5" key="1">
    <citation type="submission" date="2022-01" db="EMBL/GenBank/DDBJ databases">
        <title>Draft Genome Sequences of Seven Type Strains of the Genus Streptomyces.</title>
        <authorList>
            <person name="Aziz S."/>
            <person name="Coretto E."/>
            <person name="Chronakova A."/>
            <person name="Sproer C."/>
            <person name="Huber K."/>
            <person name="Nouioui I."/>
            <person name="Gross H."/>
        </authorList>
    </citation>
    <scope>NUCLEOTIDE SEQUENCE</scope>
    <source>
        <strain evidence="5">DSM 103493</strain>
    </source>
</reference>
<evidence type="ECO:0000313" key="5">
    <source>
        <dbReference type="EMBL" id="MCF1598161.1"/>
    </source>
</evidence>
<dbReference type="PROSITE" id="PS51318">
    <property type="entry name" value="TAT"/>
    <property type="match status" value="1"/>
</dbReference>
<evidence type="ECO:0000313" key="6">
    <source>
        <dbReference type="Proteomes" id="UP001139384"/>
    </source>
</evidence>
<feature type="signal peptide" evidence="3">
    <location>
        <begin position="1"/>
        <end position="26"/>
    </location>
</feature>
<dbReference type="SUPFAM" id="SSF56601">
    <property type="entry name" value="beta-lactamase/transpeptidase-like"/>
    <property type="match status" value="1"/>
</dbReference>
<dbReference type="PANTHER" id="PTHR35333">
    <property type="entry name" value="BETA-LACTAMASE"/>
    <property type="match status" value="1"/>
</dbReference>
<gene>
    <name evidence="5" type="primary">bla</name>
    <name evidence="5" type="ORF">L0P92_32105</name>
</gene>
<dbReference type="InterPro" id="IPR045155">
    <property type="entry name" value="Beta-lactam_cat"/>
</dbReference>
<dbReference type="EMBL" id="JAKEIP010000193">
    <property type="protein sequence ID" value="MCF1598161.1"/>
    <property type="molecule type" value="Genomic_DNA"/>
</dbReference>
<dbReference type="PRINTS" id="PR00118">
    <property type="entry name" value="BLACTAMASEA"/>
</dbReference>
<accession>A0A9X1Q6K0</accession>
<keyword evidence="3" id="KW-0732">Signal</keyword>
<feature type="domain" description="Beta-lactamase class A catalytic" evidence="4">
    <location>
        <begin position="44"/>
        <end position="260"/>
    </location>
</feature>
<dbReference type="Proteomes" id="UP001139384">
    <property type="component" value="Unassembled WGS sequence"/>
</dbReference>
<evidence type="ECO:0000259" key="4">
    <source>
        <dbReference type="Pfam" id="PF13354"/>
    </source>
</evidence>
<name>A0A9X1Q6K0_STRM4</name>
<protein>
    <recommendedName>
        <fullName evidence="1">Beta-lactamase</fullName>
    </recommendedName>
    <alternativeName>
        <fullName evidence="2">Penicillinase</fullName>
    </alternativeName>
</protein>
<dbReference type="GO" id="GO:0030655">
    <property type="term" value="P:beta-lactam antibiotic catabolic process"/>
    <property type="evidence" value="ECO:0007669"/>
    <property type="project" value="InterPro"/>
</dbReference>
<organism evidence="5 6">
    <name type="scientific">Streptomyces muensis</name>
    <dbReference type="NCBI Taxonomy" id="1077944"/>
    <lineage>
        <taxon>Bacteria</taxon>
        <taxon>Bacillati</taxon>
        <taxon>Actinomycetota</taxon>
        <taxon>Actinomycetes</taxon>
        <taxon>Kitasatosporales</taxon>
        <taxon>Streptomycetaceae</taxon>
        <taxon>Streptomyces</taxon>
    </lineage>
</organism>
<dbReference type="PANTHER" id="PTHR35333:SF3">
    <property type="entry name" value="BETA-LACTAMASE-TYPE TRANSPEPTIDASE FOLD CONTAINING PROTEIN"/>
    <property type="match status" value="1"/>
</dbReference>
<dbReference type="Gene3D" id="3.40.710.10">
    <property type="entry name" value="DD-peptidase/beta-lactamase superfamily"/>
    <property type="match status" value="1"/>
</dbReference>
<dbReference type="AlphaFoldDB" id="A0A9X1Q6K0"/>
<evidence type="ECO:0000256" key="3">
    <source>
        <dbReference type="SAM" id="SignalP"/>
    </source>
</evidence>